<feature type="region of interest" description="Disordered" evidence="1">
    <location>
        <begin position="517"/>
        <end position="541"/>
    </location>
</feature>
<dbReference type="OrthoDB" id="407245at2759"/>
<feature type="compositionally biased region" description="Polar residues" evidence="1">
    <location>
        <begin position="300"/>
        <end position="313"/>
    </location>
</feature>
<accession>A0A812JZJ0</accession>
<feature type="chain" id="PRO_5033034336" description="Apple domain-containing protein" evidence="2">
    <location>
        <begin position="22"/>
        <end position="949"/>
    </location>
</feature>
<evidence type="ECO:0000313" key="3">
    <source>
        <dbReference type="EMBL" id="CAE7217223.1"/>
    </source>
</evidence>
<dbReference type="AlphaFoldDB" id="A0A812JZJ0"/>
<keyword evidence="2" id="KW-0732">Signal</keyword>
<dbReference type="EMBL" id="CAJNDS010000547">
    <property type="protein sequence ID" value="CAE7217223.1"/>
    <property type="molecule type" value="Genomic_DNA"/>
</dbReference>
<evidence type="ECO:0000313" key="4">
    <source>
        <dbReference type="Proteomes" id="UP000604046"/>
    </source>
</evidence>
<feature type="region of interest" description="Disordered" evidence="1">
    <location>
        <begin position="39"/>
        <end position="64"/>
    </location>
</feature>
<evidence type="ECO:0008006" key="5">
    <source>
        <dbReference type="Google" id="ProtNLM"/>
    </source>
</evidence>
<comment type="caution">
    <text evidence="3">The sequence shown here is derived from an EMBL/GenBank/DDBJ whole genome shotgun (WGS) entry which is preliminary data.</text>
</comment>
<sequence>MAALSICFIWISLAWLAATAGEEACEAKGPGLLQASASRGRQGVNASQEDHRTAALQRRASRGKGRAGAQNLDAVVAAKAFDWVDDVVDVMVDAATAVADYGVQIGSELADVGLEAGSFAGNSALVIGKSVVKVAEQTYKAVPAQIKDAASTLGNQVMSAGALAISVGEAAAKAASRLSQEGLQKAQRSLEQGVRAAARMAQEVADKAAVLGEAVAELGVLAAGFAADAWEAIKDMIGCFLSFATSMCALFLDDVCDCNAGSSLSLSTSQISAKCIFKAGGFTQGFGISAGGQFGEAEESSSGKAQLPGSASVQPRRGAQEELKDKKALRSSLAPAPEGSCSGHMNLAIDGLVQFEPVVELSVDTSGSTEVVVSGLVEVQKCGSTQEADGANAVAEGAGRADAPFSVFASRLSGEGRTFDGLLPSMRLRELKEVICSDLGLHSFSTQLFWDRAFEGADEDRKLGDLGEGARPTAPCTSLGFGDWALLAGTIIGRAWAGELQCEGQVIVENRLNVKSLEESQESQDSQEPQKEPTRPTAMEPPFSVFASKLSGEGKTFEGLQPSMLLRELKEVICGDLGLRSFSTQLFLDRAFDGTDEERPIGDLGIGEGARLEVVVAAFCTQLPGRWEPAPGDDQTWMRRMTIAEDGSFSCKNGELTDGLVRLLSASERRINLKRTCSDANDHIFVVEESGRRMRGHCPQSGYRWTLTKQAEGSCALEAERRFPKKPLTKVFCAGYVCVALILQMLAEMEVAGTLTGSAELSASADFEVSARIKLDVSGNADVNVQSPEIRHRTAFGLAASASAVMRLGMGPVLTIWPMPGVPVTTNPMMNAELRGQATVDLSGTALLQRDFARQMLEPAHTNPHRHCTVYEQWRMRWLGSHVEMPLGSTPYGADVGTWQACLDLCKETEGCAQVVYRDGFCYGMSESSDEDPINATKRLKLDFGLRSV</sequence>
<keyword evidence="4" id="KW-1185">Reference proteome</keyword>
<dbReference type="Proteomes" id="UP000604046">
    <property type="component" value="Unassembled WGS sequence"/>
</dbReference>
<evidence type="ECO:0000256" key="1">
    <source>
        <dbReference type="SAM" id="MobiDB-lite"/>
    </source>
</evidence>
<evidence type="ECO:0000256" key="2">
    <source>
        <dbReference type="SAM" id="SignalP"/>
    </source>
</evidence>
<reference evidence="3" key="1">
    <citation type="submission" date="2021-02" db="EMBL/GenBank/DDBJ databases">
        <authorList>
            <person name="Dougan E. K."/>
            <person name="Rhodes N."/>
            <person name="Thang M."/>
            <person name="Chan C."/>
        </authorList>
    </citation>
    <scope>NUCLEOTIDE SEQUENCE</scope>
</reference>
<protein>
    <recommendedName>
        <fullName evidence="5">Apple domain-containing protein</fullName>
    </recommendedName>
</protein>
<organism evidence="3 4">
    <name type="scientific">Symbiodinium natans</name>
    <dbReference type="NCBI Taxonomy" id="878477"/>
    <lineage>
        <taxon>Eukaryota</taxon>
        <taxon>Sar</taxon>
        <taxon>Alveolata</taxon>
        <taxon>Dinophyceae</taxon>
        <taxon>Suessiales</taxon>
        <taxon>Symbiodiniaceae</taxon>
        <taxon>Symbiodinium</taxon>
    </lineage>
</organism>
<proteinExistence type="predicted"/>
<feature type="compositionally biased region" description="Basic and acidic residues" evidence="1">
    <location>
        <begin position="318"/>
        <end position="328"/>
    </location>
</feature>
<feature type="signal peptide" evidence="2">
    <location>
        <begin position="1"/>
        <end position="21"/>
    </location>
</feature>
<gene>
    <name evidence="3" type="ORF">SNAT2548_LOCUS7709</name>
</gene>
<feature type="region of interest" description="Disordered" evidence="1">
    <location>
        <begin position="298"/>
        <end position="339"/>
    </location>
</feature>
<name>A0A812JZJ0_9DINO</name>